<comment type="subunit">
    <text evidence="9">Monomer.</text>
</comment>
<comment type="cofactor">
    <cofactor evidence="1 9">
        <name>Mg(2+)</name>
        <dbReference type="ChEBI" id="CHEBI:18420"/>
    </cofactor>
</comment>
<dbReference type="NCBIfam" id="TIGR03595">
    <property type="entry name" value="Obg_CgtA_exten"/>
    <property type="match status" value="1"/>
</dbReference>
<dbReference type="Pfam" id="PF01018">
    <property type="entry name" value="GTP1_OBG"/>
    <property type="match status" value="1"/>
</dbReference>
<dbReference type="GO" id="GO:0042254">
    <property type="term" value="P:ribosome biogenesis"/>
    <property type="evidence" value="ECO:0007669"/>
    <property type="project" value="UniProtKB-UniRule"/>
</dbReference>
<dbReference type="NCBIfam" id="TIGR02729">
    <property type="entry name" value="Obg_CgtA"/>
    <property type="match status" value="1"/>
</dbReference>
<dbReference type="Gene3D" id="2.70.210.12">
    <property type="entry name" value="GTP1/OBG domain"/>
    <property type="match status" value="1"/>
</dbReference>
<dbReference type="FunFam" id="2.70.210.12:FF:000001">
    <property type="entry name" value="GTPase Obg"/>
    <property type="match status" value="1"/>
</dbReference>
<dbReference type="InterPro" id="IPR031167">
    <property type="entry name" value="G_OBG"/>
</dbReference>
<dbReference type="SUPFAM" id="SSF102741">
    <property type="entry name" value="Obg GTP-binding protein C-terminal domain"/>
    <property type="match status" value="1"/>
</dbReference>
<feature type="region of interest" description="Disordered" evidence="10">
    <location>
        <begin position="13"/>
        <end position="45"/>
    </location>
</feature>
<dbReference type="PROSITE" id="PS51883">
    <property type="entry name" value="OBG"/>
    <property type="match status" value="1"/>
</dbReference>
<comment type="function">
    <text evidence="9">An essential GTPase which binds GTP, GDP and possibly (p)ppGpp with moderate affinity, with high nucleotide exchange rates and a fairly low GTP hydrolysis rate. Plays a role in control of the cell cycle, stress response, ribosome biogenesis and in those bacteria that undergo differentiation, in morphogenesis control.</text>
</comment>
<evidence type="ECO:0000256" key="7">
    <source>
        <dbReference type="ARBA" id="ARBA00022842"/>
    </source>
</evidence>
<dbReference type="PANTHER" id="PTHR11702:SF31">
    <property type="entry name" value="MITOCHONDRIAL RIBOSOME-ASSOCIATED GTPASE 2"/>
    <property type="match status" value="1"/>
</dbReference>
<dbReference type="RefSeq" id="WP_089762481.1">
    <property type="nucleotide sequence ID" value="NZ_FNGO01000057.1"/>
</dbReference>
<evidence type="ECO:0000256" key="10">
    <source>
        <dbReference type="SAM" id="MobiDB-lite"/>
    </source>
</evidence>
<feature type="compositionally biased region" description="Gly residues" evidence="10">
    <location>
        <begin position="32"/>
        <end position="42"/>
    </location>
</feature>
<dbReference type="Pfam" id="PF01926">
    <property type="entry name" value="MMR_HSR1"/>
    <property type="match status" value="1"/>
</dbReference>
<comment type="similarity">
    <text evidence="2 9">Belongs to the TRAFAC class OBG-HflX-like GTPase superfamily. OBG GTPase family.</text>
</comment>
<dbReference type="InterPro" id="IPR014100">
    <property type="entry name" value="GTP-bd_Obg/CgtA"/>
</dbReference>
<keyword evidence="6 9" id="KW-0378">Hydrolase</keyword>
<keyword evidence="7 9" id="KW-0460">Magnesium</keyword>
<evidence type="ECO:0000259" key="13">
    <source>
        <dbReference type="PROSITE" id="PS51883"/>
    </source>
</evidence>
<dbReference type="HAMAP" id="MF_01454">
    <property type="entry name" value="GTPase_Obg"/>
    <property type="match status" value="1"/>
</dbReference>
<dbReference type="InterPro" id="IPR036726">
    <property type="entry name" value="GTP1_OBG_dom_sf"/>
</dbReference>
<dbReference type="PROSITE" id="PS51710">
    <property type="entry name" value="G_OBG"/>
    <property type="match status" value="1"/>
</dbReference>
<evidence type="ECO:0000313" key="14">
    <source>
        <dbReference type="EMBL" id="SDM54633.1"/>
    </source>
</evidence>
<accession>A0A1G9U475</accession>
<dbReference type="InterPro" id="IPR006074">
    <property type="entry name" value="GTP1-OBG_CS"/>
</dbReference>
<dbReference type="InterPro" id="IPR006169">
    <property type="entry name" value="GTP1_OBG_dom"/>
</dbReference>
<feature type="region of interest" description="Disordered" evidence="10">
    <location>
        <begin position="114"/>
        <end position="142"/>
    </location>
</feature>
<keyword evidence="15" id="KW-1185">Reference proteome</keyword>
<evidence type="ECO:0000256" key="5">
    <source>
        <dbReference type="ARBA" id="ARBA00022741"/>
    </source>
</evidence>
<feature type="binding site" evidence="9">
    <location>
        <begin position="211"/>
        <end position="214"/>
    </location>
    <ligand>
        <name>GTP</name>
        <dbReference type="ChEBI" id="CHEBI:37565"/>
    </ligand>
</feature>
<evidence type="ECO:0000256" key="8">
    <source>
        <dbReference type="ARBA" id="ARBA00023134"/>
    </source>
</evidence>
<organism evidence="14 15">
    <name type="scientific">Halarsenatibacter silvermanii</name>
    <dbReference type="NCBI Taxonomy" id="321763"/>
    <lineage>
        <taxon>Bacteria</taxon>
        <taxon>Bacillati</taxon>
        <taxon>Bacillota</taxon>
        <taxon>Clostridia</taxon>
        <taxon>Halanaerobiales</taxon>
        <taxon>Halarsenatibacteraceae</taxon>
        <taxon>Halarsenatibacter</taxon>
    </lineage>
</organism>
<dbReference type="CDD" id="cd01898">
    <property type="entry name" value="Obg"/>
    <property type="match status" value="1"/>
</dbReference>
<dbReference type="Gene3D" id="3.30.300.350">
    <property type="entry name" value="GTP-binding protein OBG, C-terminal domain"/>
    <property type="match status" value="1"/>
</dbReference>
<feature type="domain" description="Obg" evidence="13">
    <location>
        <begin position="1"/>
        <end position="157"/>
    </location>
</feature>
<protein>
    <recommendedName>
        <fullName evidence="9">GTPase Obg</fullName>
        <ecNumber evidence="9">3.6.5.-</ecNumber>
    </recommendedName>
    <alternativeName>
        <fullName evidence="9">GTP-binding protein Obg</fullName>
    </alternativeName>
</protein>
<dbReference type="PRINTS" id="PR00326">
    <property type="entry name" value="GTP1OBG"/>
</dbReference>
<dbReference type="PROSITE" id="PS00905">
    <property type="entry name" value="GTP1_OBG"/>
    <property type="match status" value="1"/>
</dbReference>
<keyword evidence="4 9" id="KW-0479">Metal-binding</keyword>
<keyword evidence="5 9" id="KW-0547">Nucleotide-binding</keyword>
<dbReference type="InterPro" id="IPR027417">
    <property type="entry name" value="P-loop_NTPase"/>
</dbReference>
<feature type="binding site" evidence="9">
    <location>
        <begin position="281"/>
        <end position="284"/>
    </location>
    <ligand>
        <name>GTP</name>
        <dbReference type="ChEBI" id="CHEBI:37565"/>
    </ligand>
</feature>
<dbReference type="InterPro" id="IPR036346">
    <property type="entry name" value="GTP-bd_prot_GTP1/OBG_C_sf"/>
</dbReference>
<dbReference type="Gene3D" id="3.40.50.300">
    <property type="entry name" value="P-loop containing nucleotide triphosphate hydrolases"/>
    <property type="match status" value="1"/>
</dbReference>
<reference evidence="14 15" key="1">
    <citation type="submission" date="2016-10" db="EMBL/GenBank/DDBJ databases">
        <authorList>
            <person name="de Groot N.N."/>
        </authorList>
    </citation>
    <scope>NUCLEOTIDE SEQUENCE [LARGE SCALE GENOMIC DNA]</scope>
    <source>
        <strain evidence="14 15">SLAS-1</strain>
    </source>
</reference>
<dbReference type="PANTHER" id="PTHR11702">
    <property type="entry name" value="DEVELOPMENTALLY REGULATED GTP-BINDING PROTEIN-RELATED"/>
    <property type="match status" value="1"/>
</dbReference>
<feature type="binding site" evidence="9">
    <location>
        <position position="191"/>
    </location>
    <ligand>
        <name>Mg(2+)</name>
        <dbReference type="ChEBI" id="CHEBI:18420"/>
    </ligand>
</feature>
<dbReference type="GO" id="GO:0000287">
    <property type="term" value="F:magnesium ion binding"/>
    <property type="evidence" value="ECO:0007669"/>
    <property type="project" value="InterPro"/>
</dbReference>
<feature type="domain" description="OCT" evidence="12">
    <location>
        <begin position="354"/>
        <end position="432"/>
    </location>
</feature>
<evidence type="ECO:0000259" key="11">
    <source>
        <dbReference type="PROSITE" id="PS51710"/>
    </source>
</evidence>
<dbReference type="InterPro" id="IPR006073">
    <property type="entry name" value="GTP-bd"/>
</dbReference>
<proteinExistence type="inferred from homology"/>
<dbReference type="InterPro" id="IPR045086">
    <property type="entry name" value="OBG_GTPase"/>
</dbReference>
<dbReference type="AlphaFoldDB" id="A0A1G9U475"/>
<dbReference type="NCBIfam" id="NF008954">
    <property type="entry name" value="PRK12296.1"/>
    <property type="match status" value="1"/>
</dbReference>
<dbReference type="PROSITE" id="PS51881">
    <property type="entry name" value="OCT"/>
    <property type="match status" value="1"/>
</dbReference>
<dbReference type="InterPro" id="IPR015349">
    <property type="entry name" value="OCT_dom"/>
</dbReference>
<dbReference type="Pfam" id="PF09269">
    <property type="entry name" value="DUF1967"/>
    <property type="match status" value="1"/>
</dbReference>
<comment type="caution">
    <text evidence="9">Lacks conserved residue(s) required for the propagation of feature annotation.</text>
</comment>
<evidence type="ECO:0000313" key="15">
    <source>
        <dbReference type="Proteomes" id="UP000199476"/>
    </source>
</evidence>
<gene>
    <name evidence="9" type="primary">obg</name>
    <name evidence="14" type="ORF">SAMN04488692_1572</name>
</gene>
<evidence type="ECO:0000256" key="9">
    <source>
        <dbReference type="HAMAP-Rule" id="MF_01454"/>
    </source>
</evidence>
<dbReference type="SUPFAM" id="SSF52540">
    <property type="entry name" value="P-loop containing nucleoside triphosphate hydrolases"/>
    <property type="match status" value="1"/>
</dbReference>
<dbReference type="EMBL" id="FNGO01000057">
    <property type="protein sequence ID" value="SDM54633.1"/>
    <property type="molecule type" value="Genomic_DNA"/>
</dbReference>
<keyword evidence="8 9" id="KW-0342">GTP-binding</keyword>
<evidence type="ECO:0000256" key="1">
    <source>
        <dbReference type="ARBA" id="ARBA00001946"/>
    </source>
</evidence>
<dbReference type="STRING" id="321763.SAMN04488692_1572"/>
<evidence type="ECO:0000256" key="3">
    <source>
        <dbReference type="ARBA" id="ARBA00022490"/>
    </source>
</evidence>
<feature type="binding site" evidence="9">
    <location>
        <begin position="310"/>
        <end position="312"/>
    </location>
    <ligand>
        <name>GTP</name>
        <dbReference type="ChEBI" id="CHEBI:37565"/>
    </ligand>
</feature>
<dbReference type="GO" id="GO:0005525">
    <property type="term" value="F:GTP binding"/>
    <property type="evidence" value="ECO:0007669"/>
    <property type="project" value="UniProtKB-UniRule"/>
</dbReference>
<feature type="binding site" evidence="9">
    <location>
        <begin position="164"/>
        <end position="171"/>
    </location>
    <ligand>
        <name>GTP</name>
        <dbReference type="ChEBI" id="CHEBI:37565"/>
    </ligand>
</feature>
<evidence type="ECO:0000256" key="6">
    <source>
        <dbReference type="ARBA" id="ARBA00022801"/>
    </source>
</evidence>
<dbReference type="Proteomes" id="UP000199476">
    <property type="component" value="Unassembled WGS sequence"/>
</dbReference>
<sequence length="432" mass="47817">MFVDEIEITLEGGSGGDGAVSFQKEKFEPRGGPDGGDGGDGGDVVLKVDEGINTLNHLRYKSKYEAQDGENGAERNKKGRAGKDEIIKVAPGTVVFDRQGRKLADLTEDQEEFVAAQGGKGGRGNARFKSSSRQAPKFSENGESGEKKILKLELKLLADVGLVGFPNVGKSTLISMITSARPKIDNYHFTTVEPNLGVVNYQDYSSYVIADVPGLIEGAHRGEGLGDQFLKHLERTRLLVHMIDASGIEGRQPEEDYHKINNELQRFNQSLAQLNQIIVLNKIDIPRARKNIADLMKKFQSMGLDVYPISAATGEGVEILKKEIGKALEEIEEESAVQEDEFGDSEEVVITPDASDERSEKFIVNRVAPDRFKVEGNFVEKLIDRTDLNDEPSLRRMLSILRNEGLYEELERAGIENGMTVIIGRQEFDYVR</sequence>
<dbReference type="OrthoDB" id="9807318at2"/>
<dbReference type="GO" id="GO:0003924">
    <property type="term" value="F:GTPase activity"/>
    <property type="evidence" value="ECO:0007669"/>
    <property type="project" value="UniProtKB-UniRule"/>
</dbReference>
<comment type="subcellular location">
    <subcellularLocation>
        <location evidence="9">Cytoplasm</location>
    </subcellularLocation>
</comment>
<name>A0A1G9U475_9FIRM</name>
<evidence type="ECO:0000256" key="4">
    <source>
        <dbReference type="ARBA" id="ARBA00022723"/>
    </source>
</evidence>
<evidence type="ECO:0000256" key="2">
    <source>
        <dbReference type="ARBA" id="ARBA00007699"/>
    </source>
</evidence>
<feature type="binding site" evidence="9">
    <location>
        <position position="171"/>
    </location>
    <ligand>
        <name>Mg(2+)</name>
        <dbReference type="ChEBI" id="CHEBI:18420"/>
    </ligand>
</feature>
<feature type="domain" description="OBG-type G" evidence="11">
    <location>
        <begin position="158"/>
        <end position="329"/>
    </location>
</feature>
<dbReference type="EC" id="3.6.5.-" evidence="9"/>
<dbReference type="GO" id="GO:0005737">
    <property type="term" value="C:cytoplasm"/>
    <property type="evidence" value="ECO:0007669"/>
    <property type="project" value="UniProtKB-SubCell"/>
</dbReference>
<dbReference type="SUPFAM" id="SSF82051">
    <property type="entry name" value="Obg GTP-binding protein N-terminal domain"/>
    <property type="match status" value="1"/>
</dbReference>
<dbReference type="NCBIfam" id="NF008955">
    <property type="entry name" value="PRK12297.1"/>
    <property type="match status" value="1"/>
</dbReference>
<keyword evidence="3 9" id="KW-0963">Cytoplasm</keyword>
<dbReference type="NCBIfam" id="NF008956">
    <property type="entry name" value="PRK12299.1"/>
    <property type="match status" value="1"/>
</dbReference>
<evidence type="ECO:0000259" key="12">
    <source>
        <dbReference type="PROSITE" id="PS51881"/>
    </source>
</evidence>